<gene>
    <name evidence="1" type="ORF">BS47DRAFT_1083423</name>
</gene>
<dbReference type="InterPro" id="IPR009003">
    <property type="entry name" value="Peptidase_S1_PA"/>
</dbReference>
<keyword evidence="2" id="KW-1185">Reference proteome</keyword>
<comment type="caution">
    <text evidence="1">The sequence shown here is derived from an EMBL/GenBank/DDBJ whole genome shotgun (WGS) entry which is preliminary data.</text>
</comment>
<evidence type="ECO:0000313" key="2">
    <source>
        <dbReference type="Proteomes" id="UP000886523"/>
    </source>
</evidence>
<reference evidence="1" key="1">
    <citation type="journal article" date="2020" name="Nat. Commun.">
        <title>Large-scale genome sequencing of mycorrhizal fungi provides insights into the early evolution of symbiotic traits.</title>
        <authorList>
            <person name="Miyauchi S."/>
            <person name="Kiss E."/>
            <person name="Kuo A."/>
            <person name="Drula E."/>
            <person name="Kohler A."/>
            <person name="Sanchez-Garcia M."/>
            <person name="Morin E."/>
            <person name="Andreopoulos B."/>
            <person name="Barry K.W."/>
            <person name="Bonito G."/>
            <person name="Buee M."/>
            <person name="Carver A."/>
            <person name="Chen C."/>
            <person name="Cichocki N."/>
            <person name="Clum A."/>
            <person name="Culley D."/>
            <person name="Crous P.W."/>
            <person name="Fauchery L."/>
            <person name="Girlanda M."/>
            <person name="Hayes R.D."/>
            <person name="Keri Z."/>
            <person name="LaButti K."/>
            <person name="Lipzen A."/>
            <person name="Lombard V."/>
            <person name="Magnuson J."/>
            <person name="Maillard F."/>
            <person name="Murat C."/>
            <person name="Nolan M."/>
            <person name="Ohm R.A."/>
            <person name="Pangilinan J."/>
            <person name="Pereira M.F."/>
            <person name="Perotto S."/>
            <person name="Peter M."/>
            <person name="Pfister S."/>
            <person name="Riley R."/>
            <person name="Sitrit Y."/>
            <person name="Stielow J.B."/>
            <person name="Szollosi G."/>
            <person name="Zifcakova L."/>
            <person name="Stursova M."/>
            <person name="Spatafora J.W."/>
            <person name="Tedersoo L."/>
            <person name="Vaario L.M."/>
            <person name="Yamada A."/>
            <person name="Yan M."/>
            <person name="Wang P."/>
            <person name="Xu J."/>
            <person name="Bruns T."/>
            <person name="Baldrian P."/>
            <person name="Vilgalys R."/>
            <person name="Dunand C."/>
            <person name="Henrissat B."/>
            <person name="Grigoriev I.V."/>
            <person name="Hibbett D."/>
            <person name="Nagy L.G."/>
            <person name="Martin F.M."/>
        </authorList>
    </citation>
    <scope>NUCLEOTIDE SEQUENCE</scope>
    <source>
        <strain evidence="1">UP504</strain>
    </source>
</reference>
<dbReference type="EMBL" id="MU128916">
    <property type="protein sequence ID" value="KAF9519719.1"/>
    <property type="molecule type" value="Genomic_DNA"/>
</dbReference>
<dbReference type="OrthoDB" id="2123952at2759"/>
<proteinExistence type="predicted"/>
<evidence type="ECO:0000313" key="1">
    <source>
        <dbReference type="EMBL" id="KAF9519719.1"/>
    </source>
</evidence>
<dbReference type="AlphaFoldDB" id="A0A9P6B907"/>
<dbReference type="Proteomes" id="UP000886523">
    <property type="component" value="Unassembled WGS sequence"/>
</dbReference>
<organism evidence="1 2">
    <name type="scientific">Hydnum rufescens UP504</name>
    <dbReference type="NCBI Taxonomy" id="1448309"/>
    <lineage>
        <taxon>Eukaryota</taxon>
        <taxon>Fungi</taxon>
        <taxon>Dikarya</taxon>
        <taxon>Basidiomycota</taxon>
        <taxon>Agaricomycotina</taxon>
        <taxon>Agaricomycetes</taxon>
        <taxon>Cantharellales</taxon>
        <taxon>Hydnaceae</taxon>
        <taxon>Hydnum</taxon>
    </lineage>
</organism>
<sequence>MQHDLAAKHPIWVLHSRCYLLYSSCLTVHHDESISEYDKGQFAVQAWLESERIVEILDMHTCGLERATLYLGRQVLFHTQNLVSSQYSRYIPHPNIGDHRFNSDKAVLWLSHQQHIAQNFLPALTRITGLNNNILATHPYLIFWFHDQLARYLNIWQQDRTLHIALHLCVQLLGPVEYLMTVFPSNYPRQKYEVLHQRLVDACIFAGIPPPSRPSYINQ</sequence>
<accession>A0A9P6B907</accession>
<protein>
    <submittedName>
        <fullName evidence="1">Uncharacterized protein</fullName>
    </submittedName>
</protein>
<name>A0A9P6B907_9AGAM</name>
<dbReference type="SUPFAM" id="SSF50494">
    <property type="entry name" value="Trypsin-like serine proteases"/>
    <property type="match status" value="1"/>
</dbReference>